<gene>
    <name evidence="2" type="ORF">NCAST_05_02790</name>
</gene>
<dbReference type="eggNOG" id="ENOG5033NHD">
    <property type="taxonomic scope" value="Bacteria"/>
</dbReference>
<keyword evidence="1" id="KW-0812">Transmembrane</keyword>
<dbReference type="Proteomes" id="UP000017048">
    <property type="component" value="Unassembled WGS sequence"/>
</dbReference>
<sequence>MNPVVQQVLTMVGVLLGAGTTFAFATWTERSRWRRAEQSKWDNSRLTAYTEFAHALKSYALISQRMAAARGFPNAGQPMDLDEGLVALVEADSEKSLKWEVVLLLGSTDAVAAARSWNKAVWELGYVAMGTDMSHDEYVRRYEEAGRLRNDFYACARADLGVRGGELPPGNRAWLPPGVQVTRGALPGPVRTAEPPPSL</sequence>
<dbReference type="RefSeq" id="WP_022565559.1">
    <property type="nucleotide sequence ID" value="NZ_BAFO02000005.1"/>
</dbReference>
<keyword evidence="3" id="KW-1185">Reference proteome</keyword>
<evidence type="ECO:0000313" key="3">
    <source>
        <dbReference type="Proteomes" id="UP000017048"/>
    </source>
</evidence>
<organism evidence="2 3">
    <name type="scientific">Nocardia asteroides NBRC 15531</name>
    <dbReference type="NCBI Taxonomy" id="1110697"/>
    <lineage>
        <taxon>Bacteria</taxon>
        <taxon>Bacillati</taxon>
        <taxon>Actinomycetota</taxon>
        <taxon>Actinomycetes</taxon>
        <taxon>Mycobacteriales</taxon>
        <taxon>Nocardiaceae</taxon>
        <taxon>Nocardia</taxon>
    </lineage>
</organism>
<dbReference type="AlphaFoldDB" id="U5E335"/>
<name>U5E335_NOCAS</name>
<comment type="caution">
    <text evidence="2">The sequence shown here is derived from an EMBL/GenBank/DDBJ whole genome shotgun (WGS) entry which is preliminary data.</text>
</comment>
<keyword evidence="1" id="KW-1133">Transmembrane helix</keyword>
<dbReference type="GeneID" id="91518886"/>
<proteinExistence type="predicted"/>
<keyword evidence="1" id="KW-0472">Membrane</keyword>
<evidence type="ECO:0000313" key="2">
    <source>
        <dbReference type="EMBL" id="GAD81842.1"/>
    </source>
</evidence>
<reference evidence="2 3" key="1">
    <citation type="journal article" date="2014" name="BMC Genomics">
        <title>Genome based analysis of type-I polyketide synthase and nonribosomal peptide synthetase gene clusters in seven strains of five representative Nocardia species.</title>
        <authorList>
            <person name="Komaki H."/>
            <person name="Ichikawa N."/>
            <person name="Hosoyama A."/>
            <person name="Takahashi-Nakaguchi A."/>
            <person name="Matsuzawa T."/>
            <person name="Suzuki K."/>
            <person name="Fujita N."/>
            <person name="Gonoi T."/>
        </authorList>
    </citation>
    <scope>NUCLEOTIDE SEQUENCE [LARGE SCALE GENOMIC DNA]</scope>
    <source>
        <strain evidence="2 3">NBRC 15531</strain>
    </source>
</reference>
<dbReference type="EMBL" id="BAFO02000005">
    <property type="protein sequence ID" value="GAD81842.1"/>
    <property type="molecule type" value="Genomic_DNA"/>
</dbReference>
<protein>
    <recommendedName>
        <fullName evidence="4">Secreted protein</fullName>
    </recommendedName>
</protein>
<evidence type="ECO:0000256" key="1">
    <source>
        <dbReference type="SAM" id="Phobius"/>
    </source>
</evidence>
<feature type="transmembrane region" description="Helical" evidence="1">
    <location>
        <begin position="6"/>
        <end position="27"/>
    </location>
</feature>
<evidence type="ECO:0008006" key="4">
    <source>
        <dbReference type="Google" id="ProtNLM"/>
    </source>
</evidence>
<accession>U5E335</accession>